<keyword evidence="10 16" id="KW-0663">Pyridoxal phosphate</keyword>
<comment type="catalytic activity">
    <reaction evidence="14 17">
        <text>L-leucine + 2-oxoglutarate = 4-methyl-2-oxopentanoate + L-glutamate</text>
        <dbReference type="Rhea" id="RHEA:18321"/>
        <dbReference type="ChEBI" id="CHEBI:16810"/>
        <dbReference type="ChEBI" id="CHEBI:17865"/>
        <dbReference type="ChEBI" id="CHEBI:29985"/>
        <dbReference type="ChEBI" id="CHEBI:57427"/>
        <dbReference type="EC" id="2.6.1.42"/>
    </reaction>
</comment>
<keyword evidence="9 17" id="KW-0808">Transferase</keyword>
<dbReference type="PANTHER" id="PTHR42743">
    <property type="entry name" value="AMINO-ACID AMINOTRANSFERASE"/>
    <property type="match status" value="1"/>
</dbReference>
<dbReference type="InterPro" id="IPR043132">
    <property type="entry name" value="BCAT-like_C"/>
</dbReference>
<dbReference type="GO" id="GO:0009099">
    <property type="term" value="P:L-valine biosynthetic process"/>
    <property type="evidence" value="ECO:0007669"/>
    <property type="project" value="UniProtKB-UniPathway"/>
</dbReference>
<dbReference type="Pfam" id="PF01063">
    <property type="entry name" value="Aminotran_4"/>
    <property type="match status" value="1"/>
</dbReference>
<evidence type="ECO:0000256" key="1">
    <source>
        <dbReference type="ARBA" id="ARBA00001933"/>
    </source>
</evidence>
<dbReference type="CDD" id="cd00449">
    <property type="entry name" value="PLPDE_IV"/>
    <property type="match status" value="1"/>
</dbReference>
<comment type="pathway">
    <text evidence="5 17">Amino-acid biosynthesis; L-leucine biosynthesis; L-leucine from 3-methyl-2-oxobutanoate: step 4/4.</text>
</comment>
<dbReference type="NCBIfam" id="NF005146">
    <property type="entry name" value="PRK06606.1"/>
    <property type="match status" value="1"/>
</dbReference>
<dbReference type="InterPro" id="IPR036038">
    <property type="entry name" value="Aminotransferase-like"/>
</dbReference>
<protein>
    <recommendedName>
        <fullName evidence="17">Branched-chain-amino-acid aminotransferase</fullName>
        <shortName evidence="17">BCAT</shortName>
        <ecNumber evidence="17">2.6.1.42</ecNumber>
    </recommendedName>
</protein>
<evidence type="ECO:0000256" key="14">
    <source>
        <dbReference type="ARBA" id="ARBA00049229"/>
    </source>
</evidence>
<keyword evidence="7 17" id="KW-0032">Aminotransferase</keyword>
<evidence type="ECO:0000256" key="4">
    <source>
        <dbReference type="ARBA" id="ARBA00004931"/>
    </source>
</evidence>
<evidence type="ECO:0000313" key="18">
    <source>
        <dbReference type="EMBL" id="AWB49979.1"/>
    </source>
</evidence>
<evidence type="ECO:0000256" key="12">
    <source>
        <dbReference type="ARBA" id="ARBA00048212"/>
    </source>
</evidence>
<dbReference type="OrthoDB" id="21319at2"/>
<dbReference type="UniPathway" id="UPA00049">
    <property type="reaction ID" value="UER00062"/>
</dbReference>
<dbReference type="GO" id="GO:0052656">
    <property type="term" value="F:L-isoleucine-2-oxoglutarate transaminase activity"/>
    <property type="evidence" value="ECO:0007669"/>
    <property type="project" value="RHEA"/>
</dbReference>
<evidence type="ECO:0000256" key="9">
    <source>
        <dbReference type="ARBA" id="ARBA00022679"/>
    </source>
</evidence>
<comment type="catalytic activity">
    <reaction evidence="13 17">
        <text>L-isoleucine + 2-oxoglutarate = (S)-3-methyl-2-oxopentanoate + L-glutamate</text>
        <dbReference type="Rhea" id="RHEA:24801"/>
        <dbReference type="ChEBI" id="CHEBI:16810"/>
        <dbReference type="ChEBI" id="CHEBI:29985"/>
        <dbReference type="ChEBI" id="CHEBI:35146"/>
        <dbReference type="ChEBI" id="CHEBI:58045"/>
        <dbReference type="EC" id="2.6.1.42"/>
    </reaction>
</comment>
<dbReference type="InterPro" id="IPR050571">
    <property type="entry name" value="Class-IV_PLP-Dep_Aminotrnsfr"/>
</dbReference>
<organism evidence="18 19">
    <name type="scientific">Paragemmobacter aquarius</name>
    <dbReference type="NCBI Taxonomy" id="2169400"/>
    <lineage>
        <taxon>Bacteria</taxon>
        <taxon>Pseudomonadati</taxon>
        <taxon>Pseudomonadota</taxon>
        <taxon>Alphaproteobacteria</taxon>
        <taxon>Rhodobacterales</taxon>
        <taxon>Paracoccaceae</taxon>
        <taxon>Paragemmobacter</taxon>
    </lineage>
</organism>
<dbReference type="GO" id="GO:0052655">
    <property type="term" value="F:L-valine-2-oxoglutarate transaminase activity"/>
    <property type="evidence" value="ECO:0007669"/>
    <property type="project" value="RHEA"/>
</dbReference>
<gene>
    <name evidence="17" type="primary">ilvE</name>
    <name evidence="18" type="ORF">HYN69_17035</name>
</gene>
<evidence type="ECO:0000256" key="6">
    <source>
        <dbReference type="ARBA" id="ARBA00009320"/>
    </source>
</evidence>
<evidence type="ECO:0000256" key="15">
    <source>
        <dbReference type="RuleBase" id="RU004106"/>
    </source>
</evidence>
<comment type="function">
    <text evidence="2 17">Acts on leucine, isoleucine and valine.</text>
</comment>
<dbReference type="Gene3D" id="3.30.470.10">
    <property type="match status" value="1"/>
</dbReference>
<dbReference type="GO" id="GO:0009098">
    <property type="term" value="P:L-leucine biosynthetic process"/>
    <property type="evidence" value="ECO:0007669"/>
    <property type="project" value="UniProtKB-UniPathway"/>
</dbReference>
<keyword evidence="19" id="KW-1185">Reference proteome</keyword>
<dbReference type="Gene3D" id="3.20.10.10">
    <property type="entry name" value="D-amino Acid Aminotransferase, subunit A, domain 2"/>
    <property type="match status" value="1"/>
</dbReference>
<evidence type="ECO:0000256" key="13">
    <source>
        <dbReference type="ARBA" id="ARBA00048798"/>
    </source>
</evidence>
<dbReference type="FunFam" id="3.20.10.10:FF:000002">
    <property type="entry name" value="D-alanine aminotransferase"/>
    <property type="match status" value="1"/>
</dbReference>
<dbReference type="EMBL" id="CP028918">
    <property type="protein sequence ID" value="AWB49979.1"/>
    <property type="molecule type" value="Genomic_DNA"/>
</dbReference>
<evidence type="ECO:0000256" key="11">
    <source>
        <dbReference type="ARBA" id="ARBA00023304"/>
    </source>
</evidence>
<dbReference type="NCBIfam" id="TIGR01122">
    <property type="entry name" value="ilvE_I"/>
    <property type="match status" value="1"/>
</dbReference>
<evidence type="ECO:0000256" key="3">
    <source>
        <dbReference type="ARBA" id="ARBA00004824"/>
    </source>
</evidence>
<dbReference type="GO" id="GO:0052654">
    <property type="term" value="F:L-leucine-2-oxoglutarate transaminase activity"/>
    <property type="evidence" value="ECO:0007669"/>
    <property type="project" value="RHEA"/>
</dbReference>
<dbReference type="NCBIfam" id="NF005726">
    <property type="entry name" value="PRK07544.1"/>
    <property type="match status" value="1"/>
</dbReference>
<dbReference type="AlphaFoldDB" id="A0A2S0UQ79"/>
<dbReference type="InterPro" id="IPR018300">
    <property type="entry name" value="Aminotrans_IV_CS"/>
</dbReference>
<dbReference type="InterPro" id="IPR001544">
    <property type="entry name" value="Aminotrans_IV"/>
</dbReference>
<dbReference type="InterPro" id="IPR005785">
    <property type="entry name" value="B_amino_transI"/>
</dbReference>
<evidence type="ECO:0000256" key="17">
    <source>
        <dbReference type="RuleBase" id="RU364094"/>
    </source>
</evidence>
<evidence type="ECO:0000256" key="10">
    <source>
        <dbReference type="ARBA" id="ARBA00022898"/>
    </source>
</evidence>
<evidence type="ECO:0000256" key="16">
    <source>
        <dbReference type="RuleBase" id="RU004516"/>
    </source>
</evidence>
<comment type="pathway">
    <text evidence="4 17">Amino-acid biosynthesis; L-valine biosynthesis; L-valine from pyruvate: step 4/4.</text>
</comment>
<evidence type="ECO:0000256" key="2">
    <source>
        <dbReference type="ARBA" id="ARBA00003109"/>
    </source>
</evidence>
<dbReference type="PROSITE" id="PS00770">
    <property type="entry name" value="AA_TRANSFER_CLASS_4"/>
    <property type="match status" value="1"/>
</dbReference>
<dbReference type="Proteomes" id="UP000244496">
    <property type="component" value="Chromosome"/>
</dbReference>
<keyword evidence="8 17" id="KW-0028">Amino-acid biosynthesis</keyword>
<dbReference type="EC" id="2.6.1.42" evidence="17"/>
<evidence type="ECO:0000313" key="19">
    <source>
        <dbReference type="Proteomes" id="UP000244496"/>
    </source>
</evidence>
<comment type="catalytic activity">
    <reaction evidence="12 17">
        <text>L-valine + 2-oxoglutarate = 3-methyl-2-oxobutanoate + L-glutamate</text>
        <dbReference type="Rhea" id="RHEA:24813"/>
        <dbReference type="ChEBI" id="CHEBI:11851"/>
        <dbReference type="ChEBI" id="CHEBI:16810"/>
        <dbReference type="ChEBI" id="CHEBI:29985"/>
        <dbReference type="ChEBI" id="CHEBI:57762"/>
        <dbReference type="EC" id="2.6.1.42"/>
    </reaction>
</comment>
<keyword evidence="11 17" id="KW-0100">Branched-chain amino acid biosynthesis</keyword>
<sequence length="288" mass="31926">MAGYDDRDGFIWMDGKLVEWRQANVHILTHALHYASSVFEGERCYNGKIFKSSEHSARLLRSGEMLDMPIPYTVEQINAAKEEVLKANGLTDAYIRAIAYRGAGDEMGVASLNNPVRLAVACWTWGAYYGDAKMKGAKLDIAKWKRPSPETIPCEAKASGLYMICTMAKHAAQAKGCSDAMMFDYRGYVAEATGANIFFVKDGEVHTPAPDCILNGITRQTVIGMLRDMQIKVHERHIEAHELAGFEQCWLTGTAAEVTPVGQIGEYTFEVGDITRRVATEYEALVRA</sequence>
<dbReference type="PANTHER" id="PTHR42743:SF11">
    <property type="entry name" value="AMINODEOXYCHORISMATE LYASE"/>
    <property type="match status" value="1"/>
</dbReference>
<comment type="cofactor">
    <cofactor evidence="1 16">
        <name>pyridoxal 5'-phosphate</name>
        <dbReference type="ChEBI" id="CHEBI:597326"/>
    </cofactor>
</comment>
<dbReference type="RefSeq" id="WP_108436791.1">
    <property type="nucleotide sequence ID" value="NZ_CP028918.1"/>
</dbReference>
<dbReference type="SUPFAM" id="SSF56752">
    <property type="entry name" value="D-aminoacid aminotransferase-like PLP-dependent enzymes"/>
    <property type="match status" value="1"/>
</dbReference>
<dbReference type="KEGG" id="geh:HYN69_17035"/>
<evidence type="ECO:0000256" key="8">
    <source>
        <dbReference type="ARBA" id="ARBA00022605"/>
    </source>
</evidence>
<dbReference type="UniPathway" id="UPA00047">
    <property type="reaction ID" value="UER00058"/>
</dbReference>
<proteinExistence type="inferred from homology"/>
<name>A0A2S0UQ79_9RHOB</name>
<dbReference type="InterPro" id="IPR043131">
    <property type="entry name" value="BCAT-like_N"/>
</dbReference>
<dbReference type="GO" id="GO:0009097">
    <property type="term" value="P:isoleucine biosynthetic process"/>
    <property type="evidence" value="ECO:0007669"/>
    <property type="project" value="UniProtKB-UniPathway"/>
</dbReference>
<evidence type="ECO:0000256" key="5">
    <source>
        <dbReference type="ARBA" id="ARBA00005072"/>
    </source>
</evidence>
<evidence type="ECO:0000256" key="7">
    <source>
        <dbReference type="ARBA" id="ARBA00022576"/>
    </source>
</evidence>
<reference evidence="18 19" key="1">
    <citation type="submission" date="2018-04" db="EMBL/GenBank/DDBJ databases">
        <title>Genome sequencing of Gemmobacter.</title>
        <authorList>
            <person name="Yi H."/>
            <person name="Baek M.-G."/>
        </authorList>
    </citation>
    <scope>NUCLEOTIDE SEQUENCE [LARGE SCALE GENOMIC DNA]</scope>
    <source>
        <strain evidence="18 19">HYN0069</strain>
    </source>
</reference>
<comment type="pathway">
    <text evidence="3 17">Amino-acid biosynthesis; L-isoleucine biosynthesis; L-isoleucine from 2-oxobutanoate: step 4/4.</text>
</comment>
<accession>A0A2S0UQ79</accession>
<dbReference type="UniPathway" id="UPA00048">
    <property type="reaction ID" value="UER00073"/>
</dbReference>
<comment type="similarity">
    <text evidence="6 15">Belongs to the class-IV pyridoxal-phosphate-dependent aminotransferase family.</text>
</comment>